<dbReference type="EMBL" id="VLTN01000007">
    <property type="protein sequence ID" value="KAA0155478.1"/>
    <property type="molecule type" value="Genomic_DNA"/>
</dbReference>
<dbReference type="EMBL" id="VLTO01000008">
    <property type="protein sequence ID" value="KAA0176347.1"/>
    <property type="molecule type" value="Genomic_DNA"/>
</dbReference>
<dbReference type="PANTHER" id="PTHR32370">
    <property type="entry name" value="OS12G0117600 PROTEIN"/>
    <property type="match status" value="1"/>
</dbReference>
<evidence type="ECO:0000313" key="6">
    <source>
        <dbReference type="Proteomes" id="UP000322899"/>
    </source>
</evidence>
<keyword evidence="7" id="KW-1185">Reference proteome</keyword>
<gene>
    <name evidence="5" type="ORF">FNF27_02043</name>
    <name evidence="4" type="ORF">FNF28_04038</name>
    <name evidence="2" type="ORF">FNF29_01851</name>
    <name evidence="3" type="ORF">FNF31_05368</name>
</gene>
<evidence type="ECO:0000313" key="5">
    <source>
        <dbReference type="EMBL" id="KAA0176347.1"/>
    </source>
</evidence>
<name>A0A5A8CRY8_CAFRO</name>
<dbReference type="Proteomes" id="UP000325113">
    <property type="component" value="Unassembled WGS sequence"/>
</dbReference>
<proteinExistence type="predicted"/>
<evidence type="ECO:0000313" key="7">
    <source>
        <dbReference type="Proteomes" id="UP000323011"/>
    </source>
</evidence>
<accession>A0A5A8CRY8</accession>
<dbReference type="PROSITE" id="PS50097">
    <property type="entry name" value="BTB"/>
    <property type="match status" value="1"/>
</dbReference>
<evidence type="ECO:0000313" key="4">
    <source>
        <dbReference type="EMBL" id="KAA0163932.1"/>
    </source>
</evidence>
<dbReference type="InterPro" id="IPR000210">
    <property type="entry name" value="BTB/POZ_dom"/>
</dbReference>
<comment type="caution">
    <text evidence="2">The sequence shown here is derived from an EMBL/GenBank/DDBJ whole genome shotgun (WGS) entry which is preliminary data.</text>
</comment>
<dbReference type="InterPro" id="IPR011333">
    <property type="entry name" value="SKP1/BTB/POZ_sf"/>
</dbReference>
<dbReference type="Pfam" id="PF00651">
    <property type="entry name" value="BTB"/>
    <property type="match status" value="1"/>
</dbReference>
<organism evidence="2 7">
    <name type="scientific">Cafeteria roenbergensis</name>
    <name type="common">Marine flagellate</name>
    <dbReference type="NCBI Taxonomy" id="33653"/>
    <lineage>
        <taxon>Eukaryota</taxon>
        <taxon>Sar</taxon>
        <taxon>Stramenopiles</taxon>
        <taxon>Bigyra</taxon>
        <taxon>Opalozoa</taxon>
        <taxon>Bicosoecida</taxon>
        <taxon>Cafeteriaceae</taxon>
        <taxon>Cafeteria</taxon>
    </lineage>
</organism>
<dbReference type="AlphaFoldDB" id="A0A5A8CRY8"/>
<dbReference type="Proteomes" id="UP000324907">
    <property type="component" value="Unassembled WGS sequence"/>
</dbReference>
<dbReference type="Proteomes" id="UP000323011">
    <property type="component" value="Unassembled WGS sequence"/>
</dbReference>
<protein>
    <recommendedName>
        <fullName evidence="1">BTB domain-containing protein</fullName>
    </recommendedName>
</protein>
<reference evidence="6 7" key="1">
    <citation type="submission" date="2019-07" db="EMBL/GenBank/DDBJ databases">
        <title>Genomes of Cafeteria roenbergensis.</title>
        <authorList>
            <person name="Fischer M.G."/>
            <person name="Hackl T."/>
            <person name="Roman M."/>
        </authorList>
    </citation>
    <scope>NUCLEOTIDE SEQUENCE [LARGE SCALE GENOMIC DNA]</scope>
    <source>
        <strain evidence="2 7">BVI</strain>
        <strain evidence="3 9">Cflag</strain>
        <strain evidence="5 6">E4-10P</strain>
        <strain evidence="4 8">RCC970-E3</strain>
    </source>
</reference>
<dbReference type="Gene3D" id="3.30.710.10">
    <property type="entry name" value="Potassium Channel Kv1.1, Chain A"/>
    <property type="match status" value="1"/>
</dbReference>
<evidence type="ECO:0000313" key="9">
    <source>
        <dbReference type="Proteomes" id="UP000325113"/>
    </source>
</evidence>
<dbReference type="Proteomes" id="UP000322899">
    <property type="component" value="Unassembled WGS sequence"/>
</dbReference>
<dbReference type="SUPFAM" id="SSF54695">
    <property type="entry name" value="POZ domain"/>
    <property type="match status" value="1"/>
</dbReference>
<feature type="domain" description="BTB" evidence="1">
    <location>
        <begin position="10"/>
        <end position="87"/>
    </location>
</feature>
<dbReference type="OrthoDB" id="624345at2759"/>
<evidence type="ECO:0000313" key="8">
    <source>
        <dbReference type="Proteomes" id="UP000324907"/>
    </source>
</evidence>
<dbReference type="EMBL" id="VLTL01000061">
    <property type="protein sequence ID" value="KAA0163932.1"/>
    <property type="molecule type" value="Genomic_DNA"/>
</dbReference>
<evidence type="ECO:0000313" key="3">
    <source>
        <dbReference type="EMBL" id="KAA0158512.1"/>
    </source>
</evidence>
<evidence type="ECO:0000313" key="2">
    <source>
        <dbReference type="EMBL" id="KAA0155478.1"/>
    </source>
</evidence>
<evidence type="ECO:0000259" key="1">
    <source>
        <dbReference type="PROSITE" id="PS50097"/>
    </source>
</evidence>
<sequence length="349" mass="38493">MIPFNKKKHSDITVTVSDGAEVDPKEETFHLHKFPLVSKSHFFDENIPDSAERPGAIEMHIKDFPGGPAAFEIVAKWCYGIDIELTVDEIAPVYCGARYLHAPDLEKTTDAFMTEIVLPDPRKAAKVLKVATDIENMREDMMENLVGRCINAIAASFGDYEELNALPPDCFACIVRNARDLEESKDLLERAVTSFLKAHLTEDTLHLTEAEFIEVVSATGRMDDMRHCDAVYSFLEVLLRQLPEEDAVVDVCKALHDLGFWVSLPHSVIERAYADRAIPDRYCTVALMAENRHLLKVNEQLAEQVEHLSATLSQMGAVSESHHAVASMGMAGAGAHAAGAGASSGRSMQ</sequence>
<dbReference type="EMBL" id="VLTM01000066">
    <property type="protein sequence ID" value="KAA0158512.1"/>
    <property type="molecule type" value="Genomic_DNA"/>
</dbReference>
<dbReference type="InterPro" id="IPR043454">
    <property type="entry name" value="NPH3/RPT2-like"/>
</dbReference>